<evidence type="ECO:0000313" key="4">
    <source>
        <dbReference type="EMBL" id="MCW6508285.1"/>
    </source>
</evidence>
<evidence type="ECO:0000259" key="3">
    <source>
        <dbReference type="Pfam" id="PF01425"/>
    </source>
</evidence>
<dbReference type="InterPro" id="IPR020556">
    <property type="entry name" value="Amidase_CS"/>
</dbReference>
<keyword evidence="5" id="KW-1185">Reference proteome</keyword>
<dbReference type="SUPFAM" id="SSF75304">
    <property type="entry name" value="Amidase signature (AS) enzymes"/>
    <property type="match status" value="1"/>
</dbReference>
<dbReference type="PANTHER" id="PTHR11895">
    <property type="entry name" value="TRANSAMIDASE"/>
    <property type="match status" value="1"/>
</dbReference>
<dbReference type="AlphaFoldDB" id="A0AA42CMF3"/>
<name>A0AA42CMF3_9HYPH</name>
<dbReference type="Proteomes" id="UP001165667">
    <property type="component" value="Unassembled WGS sequence"/>
</dbReference>
<dbReference type="InterPro" id="IPR023631">
    <property type="entry name" value="Amidase_dom"/>
</dbReference>
<gene>
    <name evidence="4" type="ORF">M8523_09650</name>
</gene>
<evidence type="ECO:0000313" key="5">
    <source>
        <dbReference type="Proteomes" id="UP001165667"/>
    </source>
</evidence>
<reference evidence="4" key="1">
    <citation type="submission" date="2022-05" db="EMBL/GenBank/DDBJ databases">
        <authorList>
            <person name="Pankratov T."/>
        </authorList>
    </citation>
    <scope>NUCLEOTIDE SEQUENCE</scope>
    <source>
        <strain evidence="4">BP6-180914</strain>
    </source>
</reference>
<dbReference type="NCBIfam" id="NF004766">
    <property type="entry name" value="PRK06102.1"/>
    <property type="match status" value="1"/>
</dbReference>
<dbReference type="RefSeq" id="WP_282584653.1">
    <property type="nucleotide sequence ID" value="NZ_JAMOIM010000005.1"/>
</dbReference>
<comment type="caution">
    <text evidence="4">The sequence shown here is derived from an EMBL/GenBank/DDBJ whole genome shotgun (WGS) entry which is preliminary data.</text>
</comment>
<dbReference type="InterPro" id="IPR000120">
    <property type="entry name" value="Amidase"/>
</dbReference>
<protein>
    <recommendedName>
        <fullName evidence="2">Indoleacetamide hydrolase</fullName>
    </recommendedName>
</protein>
<dbReference type="GO" id="GO:0016787">
    <property type="term" value="F:hydrolase activity"/>
    <property type="evidence" value="ECO:0007669"/>
    <property type="project" value="UniProtKB-KW"/>
</dbReference>
<dbReference type="Pfam" id="PF01425">
    <property type="entry name" value="Amidase"/>
    <property type="match status" value="1"/>
</dbReference>
<evidence type="ECO:0000256" key="1">
    <source>
        <dbReference type="ARBA" id="ARBA00003871"/>
    </source>
</evidence>
<proteinExistence type="predicted"/>
<dbReference type="EMBL" id="JAMOIM010000005">
    <property type="protein sequence ID" value="MCW6508285.1"/>
    <property type="molecule type" value="Genomic_DNA"/>
</dbReference>
<comment type="function">
    <text evidence="1">Hydrolyzes indole-3-acetamide (IAM) into indole-3-acetic acid (IAA).</text>
</comment>
<accession>A0AA42CMF3</accession>
<feature type="domain" description="Amidase" evidence="3">
    <location>
        <begin position="46"/>
        <end position="443"/>
    </location>
</feature>
<dbReference type="InterPro" id="IPR036928">
    <property type="entry name" value="AS_sf"/>
</dbReference>
<keyword evidence="4" id="KW-0378">Hydrolase</keyword>
<dbReference type="PROSITE" id="PS00571">
    <property type="entry name" value="AMIDASES"/>
    <property type="match status" value="1"/>
</dbReference>
<evidence type="ECO:0000256" key="2">
    <source>
        <dbReference type="ARBA" id="ARBA00021874"/>
    </source>
</evidence>
<organism evidence="4 5">
    <name type="scientific">Lichenifustis flavocetrariae</name>
    <dbReference type="NCBI Taxonomy" id="2949735"/>
    <lineage>
        <taxon>Bacteria</taxon>
        <taxon>Pseudomonadati</taxon>
        <taxon>Pseudomonadota</taxon>
        <taxon>Alphaproteobacteria</taxon>
        <taxon>Hyphomicrobiales</taxon>
        <taxon>Lichenihabitantaceae</taxon>
        <taxon>Lichenifustis</taxon>
    </lineage>
</organism>
<sequence length="463" mass="47749">MTGAPDFTGRSALQIAAVLAAGTVDAVAVADATLKGIADCPDKAVFTATMLERARREAAASAVRHRDGRPLSLLDGVPVAWKDLFDLQGEVTRAGSLVLDDGAADADAALVTRLAEAGMVTVGKVNMTEFAYSGLGLNPHYGTPVNPWSRDEPRAPGGSSSGSAVAVALGLVPIAIGSDTGGSVRIPAAFNGVIGYKSSGGRWPLAGGFPLSRTLDTAGVLCRSVVDAVLVDAAARGLAAPDLRRGSLKGLRLIVPTNVIWDGIEPAVAQNFEAALARMVLAGAIVDRRVLPSLDAVLALSAKHGALAALEAYDLHKERLATEAPHRMDRRVVARLRAGAAIGAAAEATIRAARPQMIAELAPIFDGSTLIAFPTVPHVAPKIAALEADDDLFVATNLKTLRNTLIGNFLDWCGVSIPTGFDASGLPTALLLSGGPGRDDHLLATALAAEPVIRDATHQTDPR</sequence>
<dbReference type="PANTHER" id="PTHR11895:SF176">
    <property type="entry name" value="AMIDASE AMID-RELATED"/>
    <property type="match status" value="1"/>
</dbReference>
<dbReference type="Gene3D" id="3.90.1300.10">
    <property type="entry name" value="Amidase signature (AS) domain"/>
    <property type="match status" value="1"/>
</dbReference>